<evidence type="ECO:0000256" key="2">
    <source>
        <dbReference type="ARBA" id="ARBA00023163"/>
    </source>
</evidence>
<protein>
    <submittedName>
        <fullName evidence="4">Helix-turn-helix transcriptional regulator</fullName>
    </submittedName>
</protein>
<dbReference type="InterPro" id="IPR001034">
    <property type="entry name" value="DeoR_HTH"/>
</dbReference>
<keyword evidence="1" id="KW-0805">Transcription regulation</keyword>
<dbReference type="EMBL" id="JBHTCP010000050">
    <property type="protein sequence ID" value="MFC7373117.1"/>
    <property type="molecule type" value="Genomic_DNA"/>
</dbReference>
<evidence type="ECO:0000256" key="1">
    <source>
        <dbReference type="ARBA" id="ARBA00023015"/>
    </source>
</evidence>
<dbReference type="InterPro" id="IPR026881">
    <property type="entry name" value="WYL_dom"/>
</dbReference>
<dbReference type="Pfam" id="PF08279">
    <property type="entry name" value="HTH_11"/>
    <property type="match status" value="1"/>
</dbReference>
<dbReference type="SMART" id="SM00420">
    <property type="entry name" value="HTH_DEOR"/>
    <property type="match status" value="1"/>
</dbReference>
<dbReference type="InterPro" id="IPR013196">
    <property type="entry name" value="HTH_11"/>
</dbReference>
<name>A0ABW2NUU4_9BACL</name>
<gene>
    <name evidence="4" type="ORF">ACFQPF_15865</name>
</gene>
<evidence type="ECO:0000259" key="3">
    <source>
        <dbReference type="PROSITE" id="PS51000"/>
    </source>
</evidence>
<dbReference type="Gene3D" id="1.10.10.10">
    <property type="entry name" value="Winged helix-like DNA-binding domain superfamily/Winged helix DNA-binding domain"/>
    <property type="match status" value="1"/>
</dbReference>
<organism evidence="4 5">
    <name type="scientific">Fictibacillus iocasae</name>
    <dbReference type="NCBI Taxonomy" id="2715437"/>
    <lineage>
        <taxon>Bacteria</taxon>
        <taxon>Bacillati</taxon>
        <taxon>Bacillota</taxon>
        <taxon>Bacilli</taxon>
        <taxon>Bacillales</taxon>
        <taxon>Fictibacillaceae</taxon>
        <taxon>Fictibacillus</taxon>
    </lineage>
</organism>
<comment type="caution">
    <text evidence="4">The sequence shown here is derived from an EMBL/GenBank/DDBJ whole genome shotgun (WGS) entry which is preliminary data.</text>
</comment>
<dbReference type="PANTHER" id="PTHR34580">
    <property type="match status" value="1"/>
</dbReference>
<dbReference type="PANTHER" id="PTHR34580:SF1">
    <property type="entry name" value="PROTEIN PAFC"/>
    <property type="match status" value="1"/>
</dbReference>
<keyword evidence="2" id="KW-0804">Transcription</keyword>
<proteinExistence type="predicted"/>
<feature type="domain" description="HTH deoR-type" evidence="3">
    <location>
        <begin position="3"/>
        <end position="58"/>
    </location>
</feature>
<dbReference type="Proteomes" id="UP001596549">
    <property type="component" value="Unassembled WGS sequence"/>
</dbReference>
<accession>A0ABW2NUU4</accession>
<dbReference type="InterPro" id="IPR036390">
    <property type="entry name" value="WH_DNA-bd_sf"/>
</dbReference>
<keyword evidence="5" id="KW-1185">Reference proteome</keyword>
<reference evidence="5" key="1">
    <citation type="journal article" date="2019" name="Int. J. Syst. Evol. Microbiol.">
        <title>The Global Catalogue of Microorganisms (GCM) 10K type strain sequencing project: providing services to taxonomists for standard genome sequencing and annotation.</title>
        <authorList>
            <consortium name="The Broad Institute Genomics Platform"/>
            <consortium name="The Broad Institute Genome Sequencing Center for Infectious Disease"/>
            <person name="Wu L."/>
            <person name="Ma J."/>
        </authorList>
    </citation>
    <scope>NUCLEOTIDE SEQUENCE [LARGE SCALE GENOMIC DNA]</scope>
    <source>
        <strain evidence="5">NBRC 106396</strain>
    </source>
</reference>
<dbReference type="RefSeq" id="WP_379750726.1">
    <property type="nucleotide sequence ID" value="NZ_JBHTCP010000050.1"/>
</dbReference>
<evidence type="ECO:0000313" key="4">
    <source>
        <dbReference type="EMBL" id="MFC7373117.1"/>
    </source>
</evidence>
<sequence>MAKIKRLELLLLSINSKQHFTLKELAEEFQVSTRTIQRDLIQLTEMGLPIVSEFGPNGGYRLENDRILPPVGLTEMEALALLHAADPHLHDSSPWKNPARSAYRKLLEFLPQDAKELLLQRQDRVMFQTPLPVHSDFVDLVIEASVKQKVISLTTKDGMSNIQPIGIFSLNGSWYCPAYCFTKEDFTILSLKTIQAASIIQDVSGPKNFQNVTILNWVHTIASPSQTFLHVHLTLEGAYSVSLHPVLSQLLTIHPDGTGEIKGTVLNECLPLISDCITGLKDDATLLSPVYLSNEGQTVQIGGLESAKASVL</sequence>
<dbReference type="Pfam" id="PF13280">
    <property type="entry name" value="WYL"/>
    <property type="match status" value="1"/>
</dbReference>
<dbReference type="InterPro" id="IPR051534">
    <property type="entry name" value="CBASS_pafABC_assoc_protein"/>
</dbReference>
<evidence type="ECO:0000313" key="5">
    <source>
        <dbReference type="Proteomes" id="UP001596549"/>
    </source>
</evidence>
<dbReference type="InterPro" id="IPR036388">
    <property type="entry name" value="WH-like_DNA-bd_sf"/>
</dbReference>
<dbReference type="PROSITE" id="PS51000">
    <property type="entry name" value="HTH_DEOR_2"/>
    <property type="match status" value="1"/>
</dbReference>
<dbReference type="SUPFAM" id="SSF46785">
    <property type="entry name" value="Winged helix' DNA-binding domain"/>
    <property type="match status" value="1"/>
</dbReference>